<comment type="caution">
    <text evidence="1">The sequence shown here is derived from an EMBL/GenBank/DDBJ whole genome shotgun (WGS) entry which is preliminary data.</text>
</comment>
<dbReference type="Proteomes" id="UP000253303">
    <property type="component" value="Unassembled WGS sequence"/>
</dbReference>
<dbReference type="AlphaFoldDB" id="A0A366LVC7"/>
<accession>A0A366LVC7</accession>
<keyword evidence="2" id="KW-1185">Reference proteome</keyword>
<proteinExistence type="predicted"/>
<name>A0A366LVC7_9ACTN</name>
<organism evidence="1 2">
    <name type="scientific">Spongiactinospora rosea</name>
    <dbReference type="NCBI Taxonomy" id="2248750"/>
    <lineage>
        <taxon>Bacteria</taxon>
        <taxon>Bacillati</taxon>
        <taxon>Actinomycetota</taxon>
        <taxon>Actinomycetes</taxon>
        <taxon>Streptosporangiales</taxon>
        <taxon>Streptosporangiaceae</taxon>
        <taxon>Spongiactinospora</taxon>
    </lineage>
</organism>
<dbReference type="EMBL" id="QMEY01000009">
    <property type="protein sequence ID" value="RBQ17905.1"/>
    <property type="molecule type" value="Genomic_DNA"/>
</dbReference>
<evidence type="ECO:0000313" key="1">
    <source>
        <dbReference type="EMBL" id="RBQ17905.1"/>
    </source>
</evidence>
<evidence type="ECO:0000313" key="2">
    <source>
        <dbReference type="Proteomes" id="UP000253303"/>
    </source>
</evidence>
<gene>
    <name evidence="1" type="ORF">DP939_21235</name>
</gene>
<sequence length="126" mass="13294">MNLEFQYLGDVYRGLATLHVAAKSSDPATRGPLRQEALGYFKSAARTLGSSVIAVDQVGLFDRENTVLHPQRVPWLSAAAGEVAAGMYDLHVGGGGGSSGPRGPVAAMRHFDEAYKSFTTATLAGR</sequence>
<reference evidence="1 2" key="1">
    <citation type="submission" date="2018-06" db="EMBL/GenBank/DDBJ databases">
        <title>Sphaerisporangium craniellae sp. nov., isolated from a marine sponge in the South China Sea.</title>
        <authorList>
            <person name="Li L."/>
        </authorList>
    </citation>
    <scope>NUCLEOTIDE SEQUENCE [LARGE SCALE GENOMIC DNA]</scope>
    <source>
        <strain evidence="1 2">LHW63015</strain>
    </source>
</reference>
<protein>
    <submittedName>
        <fullName evidence="1">Uncharacterized protein</fullName>
    </submittedName>
</protein>